<comment type="function">
    <text evidence="2 10">Reversible hydration of carbon dioxide.</text>
</comment>
<comment type="cofactor">
    <cofactor evidence="1 10">
        <name>Zn(2+)</name>
        <dbReference type="ChEBI" id="CHEBI:29105"/>
    </cofactor>
</comment>
<dbReference type="PROSITE" id="PS51144">
    <property type="entry name" value="ALPHA_CA_2"/>
    <property type="match status" value="1"/>
</dbReference>
<evidence type="ECO:0000256" key="9">
    <source>
        <dbReference type="ARBA" id="ARBA00048348"/>
    </source>
</evidence>
<proteinExistence type="inferred from homology"/>
<dbReference type="InterPro" id="IPR041891">
    <property type="entry name" value="Alpha_CA_prokaryot-like"/>
</dbReference>
<dbReference type="InterPro" id="IPR001148">
    <property type="entry name" value="CA_dom"/>
</dbReference>
<dbReference type="Gene3D" id="3.10.200.10">
    <property type="entry name" value="Alpha carbonic anhydrase"/>
    <property type="match status" value="1"/>
</dbReference>
<name>A0ABS6RYJ9_9BACT</name>
<organism evidence="12 13">
    <name type="scientific">Candidatus Magnetobacterium casense</name>
    <dbReference type="NCBI Taxonomy" id="1455061"/>
    <lineage>
        <taxon>Bacteria</taxon>
        <taxon>Pseudomonadati</taxon>
        <taxon>Nitrospirota</taxon>
        <taxon>Thermodesulfovibrionia</taxon>
        <taxon>Thermodesulfovibrionales</taxon>
        <taxon>Candidatus Magnetobacteriaceae</taxon>
        <taxon>Candidatus Magnetobacterium</taxon>
    </lineage>
</organism>
<keyword evidence="7 10" id="KW-0862">Zinc</keyword>
<dbReference type="EC" id="4.2.1.1" evidence="4 10"/>
<comment type="catalytic activity">
    <reaction evidence="9 10">
        <text>hydrogencarbonate + H(+) = CO2 + H2O</text>
        <dbReference type="Rhea" id="RHEA:10748"/>
        <dbReference type="ChEBI" id="CHEBI:15377"/>
        <dbReference type="ChEBI" id="CHEBI:15378"/>
        <dbReference type="ChEBI" id="CHEBI:16526"/>
        <dbReference type="ChEBI" id="CHEBI:17544"/>
        <dbReference type="EC" id="4.2.1.1"/>
    </reaction>
</comment>
<evidence type="ECO:0000256" key="1">
    <source>
        <dbReference type="ARBA" id="ARBA00001947"/>
    </source>
</evidence>
<evidence type="ECO:0000256" key="8">
    <source>
        <dbReference type="ARBA" id="ARBA00023239"/>
    </source>
</evidence>
<evidence type="ECO:0000256" key="5">
    <source>
        <dbReference type="ARBA" id="ARBA00014628"/>
    </source>
</evidence>
<dbReference type="PANTHER" id="PTHR18952">
    <property type="entry name" value="CARBONIC ANHYDRASE"/>
    <property type="match status" value="1"/>
</dbReference>
<dbReference type="InterPro" id="IPR023561">
    <property type="entry name" value="Carbonic_anhydrase_a-class"/>
</dbReference>
<dbReference type="Proteomes" id="UP001196980">
    <property type="component" value="Unassembled WGS sequence"/>
</dbReference>
<feature type="domain" description="Alpha-carbonic anhydrase" evidence="11">
    <location>
        <begin position="25"/>
        <end position="245"/>
    </location>
</feature>
<protein>
    <recommendedName>
        <fullName evidence="5 10">Carbonic anhydrase</fullName>
        <ecNumber evidence="4 10">4.2.1.1</ecNumber>
    </recommendedName>
</protein>
<dbReference type="InterPro" id="IPR018338">
    <property type="entry name" value="Carbonic_anhydrase_a-class_CS"/>
</dbReference>
<gene>
    <name evidence="12" type="ORF">HWQ67_05880</name>
</gene>
<dbReference type="InterPro" id="IPR036398">
    <property type="entry name" value="CA_dom_sf"/>
</dbReference>
<evidence type="ECO:0000256" key="10">
    <source>
        <dbReference type="RuleBase" id="RU367011"/>
    </source>
</evidence>
<accession>A0ABS6RYJ9</accession>
<comment type="caution">
    <text evidence="12">The sequence shown here is derived from an EMBL/GenBank/DDBJ whole genome shotgun (WGS) entry which is preliminary data.</text>
</comment>
<keyword evidence="8 10" id="KW-0456">Lyase</keyword>
<dbReference type="PROSITE" id="PS00162">
    <property type="entry name" value="ALPHA_CA_1"/>
    <property type="match status" value="1"/>
</dbReference>
<dbReference type="EMBL" id="JABXWD010000073">
    <property type="protein sequence ID" value="MBV6341109.1"/>
    <property type="molecule type" value="Genomic_DNA"/>
</dbReference>
<evidence type="ECO:0000259" key="11">
    <source>
        <dbReference type="PROSITE" id="PS51144"/>
    </source>
</evidence>
<evidence type="ECO:0000256" key="6">
    <source>
        <dbReference type="ARBA" id="ARBA00022723"/>
    </source>
</evidence>
<evidence type="ECO:0000256" key="4">
    <source>
        <dbReference type="ARBA" id="ARBA00012925"/>
    </source>
</evidence>
<feature type="signal peptide" evidence="10">
    <location>
        <begin position="1"/>
        <end position="17"/>
    </location>
</feature>
<evidence type="ECO:0000313" key="13">
    <source>
        <dbReference type="Proteomes" id="UP001196980"/>
    </source>
</evidence>
<dbReference type="SMART" id="SM01057">
    <property type="entry name" value="Carb_anhydrase"/>
    <property type="match status" value="1"/>
</dbReference>
<keyword evidence="13" id="KW-1185">Reference proteome</keyword>
<dbReference type="SUPFAM" id="SSF51069">
    <property type="entry name" value="Carbonic anhydrase"/>
    <property type="match status" value="1"/>
</dbReference>
<dbReference type="CDD" id="cd03124">
    <property type="entry name" value="alpha_CA_prokaryotic_like"/>
    <property type="match status" value="1"/>
</dbReference>
<evidence type="ECO:0000256" key="3">
    <source>
        <dbReference type="ARBA" id="ARBA00010718"/>
    </source>
</evidence>
<evidence type="ECO:0000256" key="2">
    <source>
        <dbReference type="ARBA" id="ARBA00002904"/>
    </source>
</evidence>
<feature type="chain" id="PRO_5045003640" description="Carbonic anhydrase" evidence="10">
    <location>
        <begin position="18"/>
        <end position="245"/>
    </location>
</feature>
<dbReference type="Pfam" id="PF00194">
    <property type="entry name" value="Carb_anhydrase"/>
    <property type="match status" value="1"/>
</dbReference>
<comment type="similarity">
    <text evidence="3 10">Belongs to the alpha-carbonic anhydrase family.</text>
</comment>
<dbReference type="PANTHER" id="PTHR18952:SF265">
    <property type="entry name" value="CARBONIC ANHYDRASE"/>
    <property type="match status" value="1"/>
</dbReference>
<reference evidence="12 13" key="1">
    <citation type="journal article" date="2020" name="J Geophys Res Biogeosci">
        <title>Magnetotaxis as an Adaptation to Enable Bacterial Shuttling of Microbial Sulfur and Sulfur Cycling Across Aquatic Oxic#Anoxic Interfaces.</title>
        <authorList>
            <person name="Li J."/>
            <person name="Liu P."/>
            <person name="Wang J."/>
            <person name="Roberts A.P."/>
            <person name="Pan Y."/>
        </authorList>
    </citation>
    <scope>NUCLEOTIDE SEQUENCE [LARGE SCALE GENOMIC DNA]</scope>
    <source>
        <strain evidence="12 13">MYR-1_YQ</strain>
    </source>
</reference>
<evidence type="ECO:0000313" key="12">
    <source>
        <dbReference type="EMBL" id="MBV6341109.1"/>
    </source>
</evidence>
<sequence length="245" mass="26789">MSVAVAVVFLLCTGALSYGGGGHAAHWSYEGKEGPEHWGDISKSYEVCKTGKSQSPIDLPKDLKTSTKSIGFNYRTGPIKTLNNGHTIQVNVAPGSTVTVDGKKYNLLQFHFHSPSEHVVGGTPYEMEVHLVHKNDKGELAVVGVFMKEGKENALVKAIWANLPDKVGEEKAVEGFTINPADLLPADYTLYRYSGSLTTPPCSEKVSWNVLKANIEVSKEQKEKFLSIVGRNARPVQPVHERTIE</sequence>
<keyword evidence="10" id="KW-0732">Signal</keyword>
<keyword evidence="6 10" id="KW-0479">Metal-binding</keyword>
<evidence type="ECO:0000256" key="7">
    <source>
        <dbReference type="ARBA" id="ARBA00022833"/>
    </source>
</evidence>